<dbReference type="NCBIfam" id="NF006040">
    <property type="entry name" value="PRK08183.1"/>
    <property type="match status" value="1"/>
</dbReference>
<dbReference type="InterPro" id="IPR007763">
    <property type="entry name" value="NDUFA12"/>
</dbReference>
<proteinExistence type="predicted"/>
<sequence length="132" mass="14403">MGILANIFTWWNGATFGTWLNTRMTGSRVGEDALGNVYFEASKPGPIGNRRRWVMYAGANDASRVPPEWHGWLHNTHDDVPEQALPPRRAFEKPATANLTGSVAAYRPAGAFGAGDRRAAATGDYEAWTPDA</sequence>
<keyword evidence="2" id="KW-1185">Reference proteome</keyword>
<evidence type="ECO:0000313" key="2">
    <source>
        <dbReference type="Proteomes" id="UP000018851"/>
    </source>
</evidence>
<organism evidence="1 2">
    <name type="scientific">Sphingomonas sanxanigenens DSM 19645 = NX02</name>
    <dbReference type="NCBI Taxonomy" id="1123269"/>
    <lineage>
        <taxon>Bacteria</taxon>
        <taxon>Pseudomonadati</taxon>
        <taxon>Pseudomonadota</taxon>
        <taxon>Alphaproteobacteria</taxon>
        <taxon>Sphingomonadales</taxon>
        <taxon>Sphingomonadaceae</taxon>
        <taxon>Sphingomonas</taxon>
    </lineage>
</organism>
<dbReference type="PANTHER" id="PTHR12910">
    <property type="entry name" value="NADH-UBIQUINONE OXIDOREDUCTASE SUBUNIT B17.2"/>
    <property type="match status" value="1"/>
</dbReference>
<dbReference type="eggNOG" id="COG3761">
    <property type="taxonomic scope" value="Bacteria"/>
</dbReference>
<protein>
    <recommendedName>
        <fullName evidence="3">NADH dehydrogenase</fullName>
    </recommendedName>
</protein>
<dbReference type="KEGG" id="ssan:NX02_06700"/>
<evidence type="ECO:0000313" key="1">
    <source>
        <dbReference type="EMBL" id="AHE53070.1"/>
    </source>
</evidence>
<gene>
    <name evidence="1" type="ORF">NX02_06700</name>
</gene>
<dbReference type="AlphaFoldDB" id="W0ABN6"/>
<dbReference type="GO" id="GO:0006979">
    <property type="term" value="P:response to oxidative stress"/>
    <property type="evidence" value="ECO:0007669"/>
    <property type="project" value="TreeGrafter"/>
</dbReference>
<accession>W0ABN6</accession>
<reference evidence="1 2" key="1">
    <citation type="submission" date="2013-07" db="EMBL/GenBank/DDBJ databases">
        <title>Completed genome of Sphingomonas sanxanigenens NX02.</title>
        <authorList>
            <person name="Ma T."/>
            <person name="Huang H."/>
            <person name="Wu M."/>
            <person name="Li X."/>
            <person name="Li G."/>
        </authorList>
    </citation>
    <scope>NUCLEOTIDE SEQUENCE [LARGE SCALE GENOMIC DNA]</scope>
    <source>
        <strain evidence="1 2">NX02</strain>
    </source>
</reference>
<dbReference type="STRING" id="1123269.NX02_06700"/>
<dbReference type="PANTHER" id="PTHR12910:SF2">
    <property type="entry name" value="NADH DEHYDROGENASE [UBIQUINONE] 1 ALPHA SUBCOMPLEX SUBUNIT 12"/>
    <property type="match status" value="1"/>
</dbReference>
<dbReference type="OrthoDB" id="9795340at2"/>
<evidence type="ECO:0008006" key="3">
    <source>
        <dbReference type="Google" id="ProtNLM"/>
    </source>
</evidence>
<dbReference type="EMBL" id="CP006644">
    <property type="protein sequence ID" value="AHE53070.1"/>
    <property type="molecule type" value="Genomic_DNA"/>
</dbReference>
<name>W0ABN6_9SPHN</name>
<dbReference type="Pfam" id="PF05071">
    <property type="entry name" value="NDUFA12"/>
    <property type="match status" value="1"/>
</dbReference>
<dbReference type="RefSeq" id="WP_025291344.1">
    <property type="nucleotide sequence ID" value="NZ_CP006644.1"/>
</dbReference>
<dbReference type="Proteomes" id="UP000018851">
    <property type="component" value="Chromosome"/>
</dbReference>
<dbReference type="GO" id="GO:0045271">
    <property type="term" value="C:respiratory chain complex I"/>
    <property type="evidence" value="ECO:0007669"/>
    <property type="project" value="InterPro"/>
</dbReference>
<dbReference type="PATRIC" id="fig|1123269.5.peg.1298"/>
<dbReference type="HOGENOM" id="CLU_110455_4_0_5"/>